<evidence type="ECO:0000313" key="1">
    <source>
        <dbReference type="EMBL" id="GGF40081.1"/>
    </source>
</evidence>
<organism evidence="1 2">
    <name type="scientific">Aliidongia dinghuensis</name>
    <dbReference type="NCBI Taxonomy" id="1867774"/>
    <lineage>
        <taxon>Bacteria</taxon>
        <taxon>Pseudomonadati</taxon>
        <taxon>Pseudomonadota</taxon>
        <taxon>Alphaproteobacteria</taxon>
        <taxon>Rhodospirillales</taxon>
        <taxon>Dongiaceae</taxon>
        <taxon>Aliidongia</taxon>
    </lineage>
</organism>
<gene>
    <name evidence="1" type="ORF">GCM10011611_53140</name>
</gene>
<name>A0A8J2YZD0_9PROT</name>
<dbReference type="InterPro" id="IPR009409">
    <property type="entry name" value="DUF1059"/>
</dbReference>
<dbReference type="Pfam" id="PF06348">
    <property type="entry name" value="DUF1059"/>
    <property type="match status" value="1"/>
</dbReference>
<dbReference type="AlphaFoldDB" id="A0A8J2YZD0"/>
<sequence length="64" mass="6993">MTKVLDCGSVFPGCDYQVHGPTDAEVIVKELDHAHDAHEIGPVSEALRERIRAAIREEKPARAG</sequence>
<comment type="caution">
    <text evidence="1">The sequence shown here is derived from an EMBL/GenBank/DDBJ whole genome shotgun (WGS) entry which is preliminary data.</text>
</comment>
<dbReference type="RefSeq" id="WP_189051196.1">
    <property type="nucleotide sequence ID" value="NZ_BMJQ01000016.1"/>
</dbReference>
<dbReference type="Proteomes" id="UP000646365">
    <property type="component" value="Unassembled WGS sequence"/>
</dbReference>
<protein>
    <recommendedName>
        <fullName evidence="3">DUF1059 domain-containing protein</fullName>
    </recommendedName>
</protein>
<keyword evidence="2" id="KW-1185">Reference proteome</keyword>
<reference evidence="1" key="2">
    <citation type="submission" date="2020-09" db="EMBL/GenBank/DDBJ databases">
        <authorList>
            <person name="Sun Q."/>
            <person name="Zhou Y."/>
        </authorList>
    </citation>
    <scope>NUCLEOTIDE SEQUENCE</scope>
    <source>
        <strain evidence="1">CGMCC 1.15725</strain>
    </source>
</reference>
<evidence type="ECO:0000313" key="2">
    <source>
        <dbReference type="Proteomes" id="UP000646365"/>
    </source>
</evidence>
<proteinExistence type="predicted"/>
<dbReference type="EMBL" id="BMJQ01000016">
    <property type="protein sequence ID" value="GGF40081.1"/>
    <property type="molecule type" value="Genomic_DNA"/>
</dbReference>
<evidence type="ECO:0008006" key="3">
    <source>
        <dbReference type="Google" id="ProtNLM"/>
    </source>
</evidence>
<accession>A0A8J2YZD0</accession>
<reference evidence="1" key="1">
    <citation type="journal article" date="2014" name="Int. J. Syst. Evol. Microbiol.">
        <title>Complete genome sequence of Corynebacterium casei LMG S-19264T (=DSM 44701T), isolated from a smear-ripened cheese.</title>
        <authorList>
            <consortium name="US DOE Joint Genome Institute (JGI-PGF)"/>
            <person name="Walter F."/>
            <person name="Albersmeier A."/>
            <person name="Kalinowski J."/>
            <person name="Ruckert C."/>
        </authorList>
    </citation>
    <scope>NUCLEOTIDE SEQUENCE</scope>
    <source>
        <strain evidence="1">CGMCC 1.15725</strain>
    </source>
</reference>